<name>A0A2U8H4B9_9RHOO</name>
<evidence type="ECO:0000256" key="3">
    <source>
        <dbReference type="ARBA" id="ARBA00023163"/>
    </source>
</evidence>
<dbReference type="AlphaFoldDB" id="A0A2U8H4B9"/>
<dbReference type="RefSeq" id="WP_108974738.1">
    <property type="nucleotide sequence ID" value="NZ_CP022188.1"/>
</dbReference>
<proteinExistence type="predicted"/>
<dbReference type="InterPro" id="IPR050204">
    <property type="entry name" value="AraC_XylS_family_regulators"/>
</dbReference>
<dbReference type="GO" id="GO:0003700">
    <property type="term" value="F:DNA-binding transcription factor activity"/>
    <property type="evidence" value="ECO:0007669"/>
    <property type="project" value="InterPro"/>
</dbReference>
<dbReference type="InterPro" id="IPR009057">
    <property type="entry name" value="Homeodomain-like_sf"/>
</dbReference>
<evidence type="ECO:0000313" key="6">
    <source>
        <dbReference type="Proteomes" id="UP000244902"/>
    </source>
</evidence>
<accession>A0A2U8H4B9</accession>
<dbReference type="InterPro" id="IPR018060">
    <property type="entry name" value="HTH_AraC"/>
</dbReference>
<sequence length="342" mass="38796">MDLLPQLDLSKIYHRPVFRSHSAEDSHQALSRAITHHQLNWGRGDVSTALYRRELNRISLMILSYGAEVIIRPNAFKDFVLVQMPLRGSAEIESDGVGIHLNSGEVAVVAPRRSIRLHWQANCEQLILKLPTELLRQTACQTCALSHCPSLGADCQPWIDPVFKLAGGIAPQWQALLQQMLSLLSPDQARELHPSWINQFEQTAALFLQSHQPSVLERDNQGDEDSSDFNQMPAPFDTRLTRIEDYMRSRLFAPISLADLARVAEVSPRTLNVLCHRHRGVAPMVLLRNLRLEAARNKLISDPRASVTEVAMEYGFGHLGRFSAYYRERFGELPRQTSLMRH</sequence>
<protein>
    <submittedName>
        <fullName evidence="5">AraC family transcriptional regulator</fullName>
    </submittedName>
</protein>
<feature type="domain" description="HTH araC/xylS-type" evidence="4">
    <location>
        <begin position="241"/>
        <end position="340"/>
    </location>
</feature>
<dbReference type="InterPro" id="IPR035418">
    <property type="entry name" value="AraC-bd_2"/>
</dbReference>
<dbReference type="InterPro" id="IPR018062">
    <property type="entry name" value="HTH_AraC-typ_CS"/>
</dbReference>
<evidence type="ECO:0000256" key="2">
    <source>
        <dbReference type="ARBA" id="ARBA00023125"/>
    </source>
</evidence>
<reference evidence="5 6" key="1">
    <citation type="submission" date="2017-06" db="EMBL/GenBank/DDBJ databases">
        <title>Azoarcus sp. TSNA42 complete genome sequence.</title>
        <authorList>
            <person name="Woo J.-H."/>
            <person name="Kim H.-S."/>
        </authorList>
    </citation>
    <scope>NUCLEOTIDE SEQUENCE [LARGE SCALE GENOMIC DNA]</scope>
    <source>
        <strain evidence="5 6">TSNA42</strain>
    </source>
</reference>
<dbReference type="PROSITE" id="PS00041">
    <property type="entry name" value="HTH_ARAC_FAMILY_1"/>
    <property type="match status" value="1"/>
</dbReference>
<dbReference type="EMBL" id="CP022188">
    <property type="protein sequence ID" value="AWI80827.1"/>
    <property type="molecule type" value="Genomic_DNA"/>
</dbReference>
<dbReference type="OrthoDB" id="185346at2"/>
<dbReference type="PANTHER" id="PTHR46796">
    <property type="entry name" value="HTH-TYPE TRANSCRIPTIONAL ACTIVATOR RHAS-RELATED"/>
    <property type="match status" value="1"/>
</dbReference>
<keyword evidence="1" id="KW-0805">Transcription regulation</keyword>
<organism evidence="5 6">
    <name type="scientific">Parazoarcus communis</name>
    <dbReference type="NCBI Taxonomy" id="41977"/>
    <lineage>
        <taxon>Bacteria</taxon>
        <taxon>Pseudomonadati</taxon>
        <taxon>Pseudomonadota</taxon>
        <taxon>Betaproteobacteria</taxon>
        <taxon>Rhodocyclales</taxon>
        <taxon>Zoogloeaceae</taxon>
        <taxon>Parazoarcus</taxon>
    </lineage>
</organism>
<evidence type="ECO:0000256" key="1">
    <source>
        <dbReference type="ARBA" id="ARBA00023015"/>
    </source>
</evidence>
<gene>
    <name evidence="5" type="ORF">CEW87_16485</name>
</gene>
<dbReference type="PROSITE" id="PS01124">
    <property type="entry name" value="HTH_ARAC_FAMILY_2"/>
    <property type="match status" value="1"/>
</dbReference>
<dbReference type="Pfam" id="PF12833">
    <property type="entry name" value="HTH_18"/>
    <property type="match status" value="1"/>
</dbReference>
<evidence type="ECO:0000313" key="5">
    <source>
        <dbReference type="EMBL" id="AWI80827.1"/>
    </source>
</evidence>
<dbReference type="GO" id="GO:0043565">
    <property type="term" value="F:sequence-specific DNA binding"/>
    <property type="evidence" value="ECO:0007669"/>
    <property type="project" value="InterPro"/>
</dbReference>
<dbReference type="SUPFAM" id="SSF46689">
    <property type="entry name" value="Homeodomain-like"/>
    <property type="match status" value="1"/>
</dbReference>
<keyword evidence="2" id="KW-0238">DNA-binding</keyword>
<dbReference type="SMART" id="SM00342">
    <property type="entry name" value="HTH_ARAC"/>
    <property type="match status" value="1"/>
</dbReference>
<dbReference type="Proteomes" id="UP000244902">
    <property type="component" value="Chromosome"/>
</dbReference>
<dbReference type="Pfam" id="PF14525">
    <property type="entry name" value="AraC_binding_2"/>
    <property type="match status" value="1"/>
</dbReference>
<keyword evidence="3" id="KW-0804">Transcription</keyword>
<evidence type="ECO:0000259" key="4">
    <source>
        <dbReference type="PROSITE" id="PS01124"/>
    </source>
</evidence>
<dbReference type="Gene3D" id="1.10.10.60">
    <property type="entry name" value="Homeodomain-like"/>
    <property type="match status" value="1"/>
</dbReference>